<dbReference type="Gene3D" id="1.25.40.10">
    <property type="entry name" value="Tetratricopeptide repeat domain"/>
    <property type="match status" value="3"/>
</dbReference>
<protein>
    <submittedName>
        <fullName evidence="4">Uncharacterized protein</fullName>
    </submittedName>
</protein>
<evidence type="ECO:0000256" key="2">
    <source>
        <dbReference type="ARBA" id="ARBA00022803"/>
    </source>
</evidence>
<evidence type="ECO:0000313" key="5">
    <source>
        <dbReference type="Proteomes" id="UP000245934"/>
    </source>
</evidence>
<accession>A0A2V2NL16</accession>
<dbReference type="InterPro" id="IPR019734">
    <property type="entry name" value="TPR_rpt"/>
</dbReference>
<dbReference type="Pfam" id="PF14559">
    <property type="entry name" value="TPR_19"/>
    <property type="match status" value="2"/>
</dbReference>
<dbReference type="GeneID" id="97610348"/>
<dbReference type="SMART" id="SM00028">
    <property type="entry name" value="TPR"/>
    <property type="match status" value="7"/>
</dbReference>
<feature type="repeat" description="TPR" evidence="3">
    <location>
        <begin position="75"/>
        <end position="108"/>
    </location>
</feature>
<evidence type="ECO:0000256" key="3">
    <source>
        <dbReference type="PROSITE-ProRule" id="PRU00339"/>
    </source>
</evidence>
<dbReference type="SUPFAM" id="SSF48452">
    <property type="entry name" value="TPR-like"/>
    <property type="match status" value="2"/>
</dbReference>
<dbReference type="InterPro" id="IPR051685">
    <property type="entry name" value="Ycf3/AcsC/BcsC/TPR_MFPF"/>
</dbReference>
<dbReference type="InterPro" id="IPR011990">
    <property type="entry name" value="TPR-like_helical_dom_sf"/>
</dbReference>
<dbReference type="PANTHER" id="PTHR44943">
    <property type="entry name" value="CELLULOSE SYNTHASE OPERON PROTEIN C"/>
    <property type="match status" value="1"/>
</dbReference>
<dbReference type="Proteomes" id="UP000245934">
    <property type="component" value="Unassembled WGS sequence"/>
</dbReference>
<dbReference type="AlphaFoldDB" id="A0A2V2NL16"/>
<reference evidence="4 5" key="1">
    <citation type="submission" date="2018-05" db="EMBL/GenBank/DDBJ databases">
        <title>Draft genome of Methanospirillum stamsii Pt1.</title>
        <authorList>
            <person name="Dueholm M.S."/>
            <person name="Nielsen P.H."/>
            <person name="Bakmann L.F."/>
            <person name="Otzen D.E."/>
        </authorList>
    </citation>
    <scope>NUCLEOTIDE SEQUENCE [LARGE SCALE GENOMIC DNA]</scope>
    <source>
        <strain evidence="4 5">Pt1</strain>
    </source>
</reference>
<comment type="caution">
    <text evidence="4">The sequence shown here is derived from an EMBL/GenBank/DDBJ whole genome shotgun (WGS) entry which is preliminary data.</text>
</comment>
<keyword evidence="5" id="KW-1185">Reference proteome</keyword>
<name>A0A2V2NL16_9EURY</name>
<dbReference type="PROSITE" id="PS50005">
    <property type="entry name" value="TPR"/>
    <property type="match status" value="2"/>
</dbReference>
<dbReference type="PANTHER" id="PTHR44943:SF8">
    <property type="entry name" value="TPR REPEAT-CONTAINING PROTEIN MJ0263"/>
    <property type="match status" value="1"/>
</dbReference>
<feature type="repeat" description="TPR" evidence="3">
    <location>
        <begin position="109"/>
        <end position="142"/>
    </location>
</feature>
<organism evidence="4 5">
    <name type="scientific">Methanospirillum stamsii</name>
    <dbReference type="NCBI Taxonomy" id="1277351"/>
    <lineage>
        <taxon>Archaea</taxon>
        <taxon>Methanobacteriati</taxon>
        <taxon>Methanobacteriota</taxon>
        <taxon>Stenosarchaea group</taxon>
        <taxon>Methanomicrobia</taxon>
        <taxon>Methanomicrobiales</taxon>
        <taxon>Methanospirillaceae</taxon>
        <taxon>Methanospirillum</taxon>
    </lineage>
</organism>
<dbReference type="EMBL" id="QGMZ01000001">
    <property type="protein sequence ID" value="PWR76311.1"/>
    <property type="molecule type" value="Genomic_DNA"/>
</dbReference>
<gene>
    <name evidence="4" type="ORF">DLD82_00440</name>
</gene>
<proteinExistence type="predicted"/>
<keyword evidence="1" id="KW-0677">Repeat</keyword>
<evidence type="ECO:0000256" key="1">
    <source>
        <dbReference type="ARBA" id="ARBA00022737"/>
    </source>
</evidence>
<keyword evidence="2 3" id="KW-0802">TPR repeat</keyword>
<evidence type="ECO:0000313" key="4">
    <source>
        <dbReference type="EMBL" id="PWR76311.1"/>
    </source>
</evidence>
<dbReference type="OrthoDB" id="115601at2157"/>
<dbReference type="RefSeq" id="WP_109939130.1">
    <property type="nucleotide sequence ID" value="NZ_CP176366.1"/>
</dbReference>
<sequence>MNKDKLIKRRIQDAEKFQSRGHHDRALTLYEHVLRLEPNHETALLNRYKCLIATNPPKYAIKEGDELVKLIPENADFWMSHGIVCSQAGEYDKAEHAYKKCIKLEPDNYRALHNLGSLVFQSGKDDEAISLLEQSVKIRPDYQIGYVTLFTMHHQKERYDKAISAGEQAFELIEPEINLLHCLADCYFEVGNFSRARTLYSDVIIRLKEETQKFGLHFPIVDDSMNYDHIGEYSGDDQEQLIASYYRIVLTLLRKRTFESDEIHELESAITHILQKNPNHVYATLAMAELLVKNKKYDEALSFVKKAEAIMSEDNTFLLQKATILMELHQYEEAHQIYTKILANDPVHFGALLGEAIALSQLGKKDEGIKLMETIAKINPSFIDRIIAGSNMAAQGSENQMPDLSLQKRPNRVSFKEKRDEKGNITFESQGF</sequence>